<evidence type="ECO:0000313" key="2">
    <source>
        <dbReference type="Proteomes" id="UP000790377"/>
    </source>
</evidence>
<reference evidence="1" key="1">
    <citation type="journal article" date="2021" name="New Phytol.">
        <title>Evolutionary innovations through gain and loss of genes in the ectomycorrhizal Boletales.</title>
        <authorList>
            <person name="Wu G."/>
            <person name="Miyauchi S."/>
            <person name="Morin E."/>
            <person name="Kuo A."/>
            <person name="Drula E."/>
            <person name="Varga T."/>
            <person name="Kohler A."/>
            <person name="Feng B."/>
            <person name="Cao Y."/>
            <person name="Lipzen A."/>
            <person name="Daum C."/>
            <person name="Hundley H."/>
            <person name="Pangilinan J."/>
            <person name="Johnson J."/>
            <person name="Barry K."/>
            <person name="LaButti K."/>
            <person name="Ng V."/>
            <person name="Ahrendt S."/>
            <person name="Min B."/>
            <person name="Choi I.G."/>
            <person name="Park H."/>
            <person name="Plett J.M."/>
            <person name="Magnuson J."/>
            <person name="Spatafora J.W."/>
            <person name="Nagy L.G."/>
            <person name="Henrissat B."/>
            <person name="Grigoriev I.V."/>
            <person name="Yang Z.L."/>
            <person name="Xu J."/>
            <person name="Martin F.M."/>
        </authorList>
    </citation>
    <scope>NUCLEOTIDE SEQUENCE</scope>
    <source>
        <strain evidence="1">ATCC 28755</strain>
    </source>
</reference>
<comment type="caution">
    <text evidence="1">The sequence shown here is derived from an EMBL/GenBank/DDBJ whole genome shotgun (WGS) entry which is preliminary data.</text>
</comment>
<organism evidence="1 2">
    <name type="scientific">Hygrophoropsis aurantiaca</name>
    <dbReference type="NCBI Taxonomy" id="72124"/>
    <lineage>
        <taxon>Eukaryota</taxon>
        <taxon>Fungi</taxon>
        <taxon>Dikarya</taxon>
        <taxon>Basidiomycota</taxon>
        <taxon>Agaricomycotina</taxon>
        <taxon>Agaricomycetes</taxon>
        <taxon>Agaricomycetidae</taxon>
        <taxon>Boletales</taxon>
        <taxon>Coniophorineae</taxon>
        <taxon>Hygrophoropsidaceae</taxon>
        <taxon>Hygrophoropsis</taxon>
    </lineage>
</organism>
<name>A0ACB8A6G6_9AGAM</name>
<protein>
    <submittedName>
        <fullName evidence="1">Uncharacterized protein</fullName>
    </submittedName>
</protein>
<dbReference type="Proteomes" id="UP000790377">
    <property type="component" value="Unassembled WGS sequence"/>
</dbReference>
<sequence length="120" mass="13079">MANPHVTSCAGKGRQINLTTVPPRTPDSHGQIGATSGSPPETEGEHSRKRTYRSTRPLARPTLEYPPRQSTDSDLSYALSCRRVEIIALLPWADADSSPEPEDSADRLQCKGAVDWAPQI</sequence>
<dbReference type="EMBL" id="MU267829">
    <property type="protein sequence ID" value="KAH7908327.1"/>
    <property type="molecule type" value="Genomic_DNA"/>
</dbReference>
<keyword evidence="2" id="KW-1185">Reference proteome</keyword>
<evidence type="ECO:0000313" key="1">
    <source>
        <dbReference type="EMBL" id="KAH7908327.1"/>
    </source>
</evidence>
<proteinExistence type="predicted"/>
<gene>
    <name evidence="1" type="ORF">BJ138DRAFT_1115936</name>
</gene>
<accession>A0ACB8A6G6</accession>